<dbReference type="AlphaFoldDB" id="A0AAD3Y5H4"/>
<comment type="caution">
    <text evidence="2">The sequence shown here is derived from an EMBL/GenBank/DDBJ whole genome shotgun (WGS) entry which is preliminary data.</text>
</comment>
<evidence type="ECO:0000313" key="3">
    <source>
        <dbReference type="Proteomes" id="UP001279734"/>
    </source>
</evidence>
<name>A0AAD3Y5H4_NEPGR</name>
<keyword evidence="3" id="KW-1185">Reference proteome</keyword>
<feature type="region of interest" description="Disordered" evidence="1">
    <location>
        <begin position="68"/>
        <end position="107"/>
    </location>
</feature>
<gene>
    <name evidence="2" type="ORF">Nepgr_032230</name>
</gene>
<proteinExistence type="predicted"/>
<accession>A0AAD3Y5H4</accession>
<sequence>MSQQGTAGTTASPCPEKNQIRNNCGNAIDVPASSAFGINSAALKQQQKAAKLFFFYCSPSPLESAVASLPTEAASTPVDTEFSSASQSNQSQVNLGERSKSAAQTSPSWAAIVCKDVLEEEAASTPVASEFPSASRSNQSQAILIERSKSAA</sequence>
<reference evidence="2" key="1">
    <citation type="submission" date="2023-05" db="EMBL/GenBank/DDBJ databases">
        <title>Nepenthes gracilis genome sequencing.</title>
        <authorList>
            <person name="Fukushima K."/>
        </authorList>
    </citation>
    <scope>NUCLEOTIDE SEQUENCE</scope>
    <source>
        <strain evidence="2">SING2019-196</strain>
    </source>
</reference>
<organism evidence="2 3">
    <name type="scientific">Nepenthes gracilis</name>
    <name type="common">Slender pitcher plant</name>
    <dbReference type="NCBI Taxonomy" id="150966"/>
    <lineage>
        <taxon>Eukaryota</taxon>
        <taxon>Viridiplantae</taxon>
        <taxon>Streptophyta</taxon>
        <taxon>Embryophyta</taxon>
        <taxon>Tracheophyta</taxon>
        <taxon>Spermatophyta</taxon>
        <taxon>Magnoliopsida</taxon>
        <taxon>eudicotyledons</taxon>
        <taxon>Gunneridae</taxon>
        <taxon>Pentapetalae</taxon>
        <taxon>Caryophyllales</taxon>
        <taxon>Nepenthaceae</taxon>
        <taxon>Nepenthes</taxon>
    </lineage>
</organism>
<protein>
    <submittedName>
        <fullName evidence="2">Uncharacterized protein</fullName>
    </submittedName>
</protein>
<dbReference type="EMBL" id="BSYO01000038">
    <property type="protein sequence ID" value="GMH30387.1"/>
    <property type="molecule type" value="Genomic_DNA"/>
</dbReference>
<feature type="compositionally biased region" description="Polar residues" evidence="1">
    <location>
        <begin position="132"/>
        <end position="142"/>
    </location>
</feature>
<evidence type="ECO:0000256" key="1">
    <source>
        <dbReference type="SAM" id="MobiDB-lite"/>
    </source>
</evidence>
<feature type="region of interest" description="Disordered" evidence="1">
    <location>
        <begin position="125"/>
        <end position="152"/>
    </location>
</feature>
<feature type="compositionally biased region" description="Polar residues" evidence="1">
    <location>
        <begin position="73"/>
        <end position="82"/>
    </location>
</feature>
<feature type="compositionally biased region" description="Polar residues" evidence="1">
    <location>
        <begin position="1"/>
        <end position="12"/>
    </location>
</feature>
<feature type="compositionally biased region" description="Low complexity" evidence="1">
    <location>
        <begin position="83"/>
        <end position="92"/>
    </location>
</feature>
<dbReference type="Proteomes" id="UP001279734">
    <property type="component" value="Unassembled WGS sequence"/>
</dbReference>
<evidence type="ECO:0000313" key="2">
    <source>
        <dbReference type="EMBL" id="GMH30387.1"/>
    </source>
</evidence>
<feature type="region of interest" description="Disordered" evidence="1">
    <location>
        <begin position="1"/>
        <end position="20"/>
    </location>
</feature>